<evidence type="ECO:0000256" key="2">
    <source>
        <dbReference type="ARBA" id="ARBA00009347"/>
    </source>
</evidence>
<dbReference type="PANTHER" id="PTHR42807">
    <property type="entry name" value="GLUTARYL-COA DEHYDROGENASE, MITOCHONDRIAL"/>
    <property type="match status" value="1"/>
</dbReference>
<name>A0A0A0JW82_9MICO</name>
<comment type="cofactor">
    <cofactor evidence="1 7">
        <name>FAD</name>
        <dbReference type="ChEBI" id="CHEBI:57692"/>
    </cofactor>
</comment>
<evidence type="ECO:0000256" key="5">
    <source>
        <dbReference type="ARBA" id="ARBA00022946"/>
    </source>
</evidence>
<dbReference type="Pfam" id="PF00441">
    <property type="entry name" value="Acyl-CoA_dh_1"/>
    <property type="match status" value="1"/>
</dbReference>
<evidence type="ECO:0000313" key="12">
    <source>
        <dbReference type="Proteomes" id="UP000030013"/>
    </source>
</evidence>
<dbReference type="InterPro" id="IPR009075">
    <property type="entry name" value="AcylCo_DH/oxidase_C"/>
</dbReference>
<reference evidence="11 12" key="1">
    <citation type="submission" date="2013-08" db="EMBL/GenBank/DDBJ databases">
        <title>The genome sequence of Knoellia aerolata.</title>
        <authorList>
            <person name="Zhu W."/>
            <person name="Wang G."/>
        </authorList>
    </citation>
    <scope>NUCLEOTIDE SEQUENCE [LARGE SCALE GENOMIC DNA]</scope>
    <source>
        <strain evidence="11 12">DSM 18566</strain>
    </source>
</reference>
<evidence type="ECO:0000256" key="4">
    <source>
        <dbReference type="ARBA" id="ARBA00022827"/>
    </source>
</evidence>
<dbReference type="InterPro" id="IPR006091">
    <property type="entry name" value="Acyl-CoA_Oxase/DH_mid-dom"/>
</dbReference>
<feature type="domain" description="Acyl-CoA dehydrogenase/oxidase N-terminal" evidence="10">
    <location>
        <begin position="20"/>
        <end position="131"/>
    </location>
</feature>
<dbReference type="GO" id="GO:0050660">
    <property type="term" value="F:flavin adenine dinucleotide binding"/>
    <property type="evidence" value="ECO:0007669"/>
    <property type="project" value="InterPro"/>
</dbReference>
<feature type="domain" description="Acyl-CoA dehydrogenase/oxidase C-terminal" evidence="8">
    <location>
        <begin position="241"/>
        <end position="388"/>
    </location>
</feature>
<dbReference type="OrthoDB" id="9770681at2"/>
<accession>A0A0A0JW82</accession>
<dbReference type="PANTHER" id="PTHR42807:SF1">
    <property type="entry name" value="GLUTARYL-COA DEHYDROGENASE, MITOCHONDRIAL"/>
    <property type="match status" value="1"/>
</dbReference>
<dbReference type="InterPro" id="IPR036250">
    <property type="entry name" value="AcylCo_DH-like_C"/>
</dbReference>
<dbReference type="InterPro" id="IPR009100">
    <property type="entry name" value="AcylCoA_DH/oxidase_NM_dom_sf"/>
</dbReference>
<dbReference type="InterPro" id="IPR046373">
    <property type="entry name" value="Acyl-CoA_Oxase/DH_mid-dom_sf"/>
</dbReference>
<dbReference type="Pfam" id="PF02770">
    <property type="entry name" value="Acyl-CoA_dh_M"/>
    <property type="match status" value="1"/>
</dbReference>
<proteinExistence type="inferred from homology"/>
<dbReference type="Gene3D" id="2.40.110.10">
    <property type="entry name" value="Butyryl-CoA Dehydrogenase, subunit A, domain 2"/>
    <property type="match status" value="1"/>
</dbReference>
<keyword evidence="4 7" id="KW-0274">FAD</keyword>
<dbReference type="Proteomes" id="UP000030013">
    <property type="component" value="Unassembled WGS sequence"/>
</dbReference>
<evidence type="ECO:0000259" key="9">
    <source>
        <dbReference type="Pfam" id="PF02770"/>
    </source>
</evidence>
<evidence type="ECO:0000259" key="10">
    <source>
        <dbReference type="Pfam" id="PF02771"/>
    </source>
</evidence>
<evidence type="ECO:0000256" key="6">
    <source>
        <dbReference type="ARBA" id="ARBA00023002"/>
    </source>
</evidence>
<dbReference type="STRING" id="1385519.N801_10055"/>
<dbReference type="AlphaFoldDB" id="A0A0A0JW82"/>
<evidence type="ECO:0000256" key="3">
    <source>
        <dbReference type="ARBA" id="ARBA00022630"/>
    </source>
</evidence>
<keyword evidence="3 7" id="KW-0285">Flavoprotein</keyword>
<dbReference type="GO" id="GO:0046949">
    <property type="term" value="P:fatty-acyl-CoA biosynthetic process"/>
    <property type="evidence" value="ECO:0007669"/>
    <property type="project" value="TreeGrafter"/>
</dbReference>
<dbReference type="FunFam" id="1.10.540.10:FF:000026">
    <property type="entry name" value="Acyl-CoA dehydrogenase medium chain"/>
    <property type="match status" value="1"/>
</dbReference>
<comment type="similarity">
    <text evidence="2 7">Belongs to the acyl-CoA dehydrogenase family.</text>
</comment>
<dbReference type="GO" id="GO:0000062">
    <property type="term" value="F:fatty-acyl-CoA binding"/>
    <property type="evidence" value="ECO:0007669"/>
    <property type="project" value="TreeGrafter"/>
</dbReference>
<dbReference type="Gene3D" id="1.20.140.10">
    <property type="entry name" value="Butyryl-CoA Dehydrogenase, subunit A, domain 3"/>
    <property type="match status" value="1"/>
</dbReference>
<keyword evidence="6 7" id="KW-0560">Oxidoreductase</keyword>
<comment type="caution">
    <text evidence="11">The sequence shown here is derived from an EMBL/GenBank/DDBJ whole genome shotgun (WGS) entry which is preliminary data.</text>
</comment>
<dbReference type="Gene3D" id="1.10.540.10">
    <property type="entry name" value="Acyl-CoA dehydrogenase/oxidase, N-terminal domain"/>
    <property type="match status" value="1"/>
</dbReference>
<dbReference type="Pfam" id="PF02771">
    <property type="entry name" value="Acyl-CoA_dh_N"/>
    <property type="match status" value="1"/>
</dbReference>
<dbReference type="InterPro" id="IPR052033">
    <property type="entry name" value="Glutaryl-CoA_DH_mitochondrial"/>
</dbReference>
<organism evidence="11 12">
    <name type="scientific">Knoellia aerolata DSM 18566</name>
    <dbReference type="NCBI Taxonomy" id="1385519"/>
    <lineage>
        <taxon>Bacteria</taxon>
        <taxon>Bacillati</taxon>
        <taxon>Actinomycetota</taxon>
        <taxon>Actinomycetes</taxon>
        <taxon>Micrococcales</taxon>
        <taxon>Intrasporangiaceae</taxon>
        <taxon>Knoellia</taxon>
    </lineage>
</organism>
<sequence length="395" mass="42021">MATDTQHPLDLFGIDALISAEDRDLRDVVRSFLAAEVRPHVSGWFEAGSVPVRELARQFGGLGLLGMHLEGYGCAGTSATAYGLACAELEAVDSGVRSLVSVQGSLAMFAIWKHGSEEQKQEWLPRMAAGEAIGCFGLTEPDFGSNPAGMQTRARRDGDDWVLDGTKMWITNGSVADVAVVWARTDDTDGSTIRGFVVPTDSAGFSAPEITGKLSLRASVTSELVLEGVRLPSSAMLPEARGLSGPLSCLSEARFGIIFGALGAARDSLEVAIAYTQDREIFDKPLAGYQITQTKLADMTLELGKGMLLALHLGALKDAGTLRPEQVSLGKLNSCREAIAIARECRTLLGANGIALEYSPLRHANNLESVLTYEGTSEVHQLVIGQALTGLPAFR</sequence>
<dbReference type="GO" id="GO:0004361">
    <property type="term" value="F:glutaryl-CoA dehydrogenase activity"/>
    <property type="evidence" value="ECO:0007669"/>
    <property type="project" value="TreeGrafter"/>
</dbReference>
<dbReference type="GO" id="GO:0033539">
    <property type="term" value="P:fatty acid beta-oxidation using acyl-CoA dehydrogenase"/>
    <property type="evidence" value="ECO:0007669"/>
    <property type="project" value="TreeGrafter"/>
</dbReference>
<dbReference type="eggNOG" id="COG1960">
    <property type="taxonomic scope" value="Bacteria"/>
</dbReference>
<dbReference type="InterPro" id="IPR037069">
    <property type="entry name" value="AcylCoA_DH/ox_N_sf"/>
</dbReference>
<evidence type="ECO:0000259" key="8">
    <source>
        <dbReference type="Pfam" id="PF00441"/>
    </source>
</evidence>
<keyword evidence="12" id="KW-1185">Reference proteome</keyword>
<evidence type="ECO:0000313" key="11">
    <source>
        <dbReference type="EMBL" id="KGN40924.1"/>
    </source>
</evidence>
<dbReference type="InterPro" id="IPR013786">
    <property type="entry name" value="AcylCoA_DH/ox_N"/>
</dbReference>
<dbReference type="SUPFAM" id="SSF56645">
    <property type="entry name" value="Acyl-CoA dehydrogenase NM domain-like"/>
    <property type="match status" value="1"/>
</dbReference>
<protein>
    <submittedName>
        <fullName evidence="11">Acyl-CoA dehydrogenase</fullName>
    </submittedName>
</protein>
<feature type="domain" description="Acyl-CoA oxidase/dehydrogenase middle" evidence="9">
    <location>
        <begin position="135"/>
        <end position="229"/>
    </location>
</feature>
<dbReference type="EMBL" id="AVPL01000027">
    <property type="protein sequence ID" value="KGN40924.1"/>
    <property type="molecule type" value="Genomic_DNA"/>
</dbReference>
<dbReference type="RefSeq" id="WP_035937609.1">
    <property type="nucleotide sequence ID" value="NZ_AVPL01000027.1"/>
</dbReference>
<dbReference type="SUPFAM" id="SSF47203">
    <property type="entry name" value="Acyl-CoA dehydrogenase C-terminal domain-like"/>
    <property type="match status" value="1"/>
</dbReference>
<keyword evidence="5" id="KW-0809">Transit peptide</keyword>
<gene>
    <name evidence="11" type="ORF">N801_10055</name>
</gene>
<evidence type="ECO:0000256" key="1">
    <source>
        <dbReference type="ARBA" id="ARBA00001974"/>
    </source>
</evidence>
<evidence type="ECO:0000256" key="7">
    <source>
        <dbReference type="RuleBase" id="RU362125"/>
    </source>
</evidence>